<sequence>MQDKHIKTLEKALLALAKYLPPDEHDVYEEFLDTYRYFYGKWKRQKQSYQTNAEHYKEVSRQWRKDNQDKAKEYRRQYAQRKKEQASGSANDEQSSQSSEK</sequence>
<organism evidence="2 3">
    <name type="scientific">Lacrimispora amygdalina</name>
    <dbReference type="NCBI Taxonomy" id="253257"/>
    <lineage>
        <taxon>Bacteria</taxon>
        <taxon>Bacillati</taxon>
        <taxon>Bacillota</taxon>
        <taxon>Clostridia</taxon>
        <taxon>Lachnospirales</taxon>
        <taxon>Lachnospiraceae</taxon>
        <taxon>Lacrimispora</taxon>
    </lineage>
</organism>
<protein>
    <recommendedName>
        <fullName evidence="4">Complexin-2</fullName>
    </recommendedName>
</protein>
<dbReference type="Proteomes" id="UP000260680">
    <property type="component" value="Unassembled WGS sequence"/>
</dbReference>
<feature type="compositionally biased region" description="Basic and acidic residues" evidence="1">
    <location>
        <begin position="54"/>
        <end position="85"/>
    </location>
</feature>
<evidence type="ECO:0000256" key="1">
    <source>
        <dbReference type="SAM" id="MobiDB-lite"/>
    </source>
</evidence>
<evidence type="ECO:0008006" key="4">
    <source>
        <dbReference type="Google" id="ProtNLM"/>
    </source>
</evidence>
<evidence type="ECO:0000313" key="3">
    <source>
        <dbReference type="Proteomes" id="UP000260680"/>
    </source>
</evidence>
<dbReference type="AlphaFoldDB" id="A0A3E2N535"/>
<accession>A0A3E2N535</accession>
<comment type="caution">
    <text evidence="2">The sequence shown here is derived from an EMBL/GenBank/DDBJ whole genome shotgun (WGS) entry which is preliminary data.</text>
</comment>
<proteinExistence type="predicted"/>
<feature type="region of interest" description="Disordered" evidence="1">
    <location>
        <begin position="53"/>
        <end position="101"/>
    </location>
</feature>
<reference evidence="2 3" key="1">
    <citation type="submission" date="2018-07" db="EMBL/GenBank/DDBJ databases">
        <title>New species, Clostridium PI-S10-A1B.</title>
        <authorList>
            <person name="Krishna G."/>
            <person name="Summeta K."/>
            <person name="Shikha S."/>
            <person name="Prabhu P.B."/>
            <person name="Suresh K."/>
        </authorList>
    </citation>
    <scope>NUCLEOTIDE SEQUENCE [LARGE SCALE GENOMIC DNA]</scope>
    <source>
        <strain evidence="2 3">PI-S10-A1B</strain>
    </source>
</reference>
<evidence type="ECO:0000313" key="2">
    <source>
        <dbReference type="EMBL" id="RFZ76113.1"/>
    </source>
</evidence>
<dbReference type="RefSeq" id="WP_117419728.1">
    <property type="nucleotide sequence ID" value="NZ_QOHO01000105.1"/>
</dbReference>
<feature type="compositionally biased region" description="Polar residues" evidence="1">
    <location>
        <begin position="86"/>
        <end position="101"/>
    </location>
</feature>
<name>A0A3E2N535_9FIRM</name>
<gene>
    <name evidence="2" type="ORF">DS742_25400</name>
</gene>
<dbReference type="EMBL" id="QOHO01000105">
    <property type="protein sequence ID" value="RFZ76113.1"/>
    <property type="molecule type" value="Genomic_DNA"/>
</dbReference>